<dbReference type="SUPFAM" id="SSF56112">
    <property type="entry name" value="Protein kinase-like (PK-like)"/>
    <property type="match status" value="1"/>
</dbReference>
<keyword evidence="3" id="KW-1185">Reference proteome</keyword>
<comment type="caution">
    <text evidence="2">The sequence shown here is derived from an EMBL/GenBank/DDBJ whole genome shotgun (WGS) entry which is preliminary data.</text>
</comment>
<dbReference type="Pfam" id="PF01636">
    <property type="entry name" value="APH"/>
    <property type="match status" value="1"/>
</dbReference>
<dbReference type="Gene3D" id="3.90.1200.10">
    <property type="match status" value="1"/>
</dbReference>
<accession>A0ABU8G1V4</accession>
<dbReference type="InterPro" id="IPR011009">
    <property type="entry name" value="Kinase-like_dom_sf"/>
</dbReference>
<organism evidence="2 3">
    <name type="scientific">Bacillus yunxiaonensis</name>
    <dbReference type="NCBI Taxonomy" id="3127665"/>
    <lineage>
        <taxon>Bacteria</taxon>
        <taxon>Bacillati</taxon>
        <taxon>Bacillota</taxon>
        <taxon>Bacilli</taxon>
        <taxon>Bacillales</taxon>
        <taxon>Bacillaceae</taxon>
        <taxon>Bacillus</taxon>
    </lineage>
</organism>
<sequence>MPNVASKTEELKTKLQNILTREYKELAVKSLEIAGSGVQNVVFRGDSETSSFAFRVPWEREVANINENSFSSRLSLQKEAKFSKFCHSKGIPVPAVHGLHLSEELDFLISDYVAADATPISSYKIGEIANKLHHMPIEGLNYENEGGKTTEKHIAERLVKRLQSFNQITSLRIQFPKAEEIEAILMEGEQVKRLLHMDIRPVNVIGYSGEVKAIVDWDNALIGHPLLELMRIAEVNEVNWSEFKAGYKNEHIFESLSPIVCLFYRLDTAVMLANLFIAQLKIKDKGLYYKERVETISNEIYTFL</sequence>
<protein>
    <submittedName>
        <fullName evidence="2">Phosphotransferase</fullName>
    </submittedName>
</protein>
<evidence type="ECO:0000313" key="2">
    <source>
        <dbReference type="EMBL" id="MEI4832245.1"/>
    </source>
</evidence>
<evidence type="ECO:0000259" key="1">
    <source>
        <dbReference type="Pfam" id="PF01636"/>
    </source>
</evidence>
<evidence type="ECO:0000313" key="3">
    <source>
        <dbReference type="Proteomes" id="UP001367922"/>
    </source>
</evidence>
<reference evidence="2 3" key="1">
    <citation type="submission" date="2024-01" db="EMBL/GenBank/DDBJ databases">
        <title>Seven novel Bacillus-like species.</title>
        <authorList>
            <person name="Liu G."/>
        </authorList>
    </citation>
    <scope>NUCLEOTIDE SEQUENCE [LARGE SCALE GENOMIC DNA]</scope>
    <source>
        <strain evidence="2 3">FJAT-53711</strain>
    </source>
</reference>
<dbReference type="EMBL" id="JBAWSV010000012">
    <property type="protein sequence ID" value="MEI4832245.1"/>
    <property type="molecule type" value="Genomic_DNA"/>
</dbReference>
<dbReference type="InterPro" id="IPR002575">
    <property type="entry name" value="Aminoglycoside_PTrfase"/>
</dbReference>
<dbReference type="Proteomes" id="UP001367922">
    <property type="component" value="Unassembled WGS sequence"/>
</dbReference>
<gene>
    <name evidence="2" type="ORF">WAX78_22935</name>
</gene>
<feature type="domain" description="Aminoglycoside phosphotransferase" evidence="1">
    <location>
        <begin position="33"/>
        <end position="235"/>
    </location>
</feature>
<name>A0ABU8G1V4_9BACI</name>
<proteinExistence type="predicted"/>
<dbReference type="RefSeq" id="WP_336484384.1">
    <property type="nucleotide sequence ID" value="NZ_JBAWSV010000012.1"/>
</dbReference>